<gene>
    <name evidence="8" type="ORF">ACFQS9_26305</name>
</gene>
<feature type="transmembrane region" description="Helical" evidence="6">
    <location>
        <begin position="441"/>
        <end position="458"/>
    </location>
</feature>
<proteinExistence type="predicted"/>
<evidence type="ECO:0000256" key="5">
    <source>
        <dbReference type="ARBA" id="ARBA00023136"/>
    </source>
</evidence>
<dbReference type="Pfam" id="PF07690">
    <property type="entry name" value="MFS_1"/>
    <property type="match status" value="1"/>
</dbReference>
<feature type="transmembrane region" description="Helical" evidence="6">
    <location>
        <begin position="407"/>
        <end position="429"/>
    </location>
</feature>
<comment type="subcellular location">
    <subcellularLocation>
        <location evidence="1">Cell membrane</location>
        <topology evidence="1">Multi-pass membrane protein</topology>
    </subcellularLocation>
</comment>
<keyword evidence="9" id="KW-1185">Reference proteome</keyword>
<feature type="transmembrane region" description="Helical" evidence="6">
    <location>
        <begin position="60"/>
        <end position="79"/>
    </location>
</feature>
<dbReference type="EMBL" id="JBHTCS010000030">
    <property type="protein sequence ID" value="MFC7451415.1"/>
    <property type="molecule type" value="Genomic_DNA"/>
</dbReference>
<feature type="transmembrane region" description="Helical" evidence="6">
    <location>
        <begin position="275"/>
        <end position="295"/>
    </location>
</feature>
<feature type="transmembrane region" description="Helical" evidence="6">
    <location>
        <begin position="149"/>
        <end position="171"/>
    </location>
</feature>
<dbReference type="PANTHER" id="PTHR23501:SF154">
    <property type="entry name" value="MULTIDRUG-EFFLUX TRANSPORTER RV1634-RELATED"/>
    <property type="match status" value="1"/>
</dbReference>
<feature type="transmembrane region" description="Helical" evidence="6">
    <location>
        <begin position="116"/>
        <end position="137"/>
    </location>
</feature>
<dbReference type="PRINTS" id="PR01036">
    <property type="entry name" value="TCRTETB"/>
</dbReference>
<feature type="transmembrane region" description="Helical" evidence="6">
    <location>
        <begin position="24"/>
        <end position="48"/>
    </location>
</feature>
<feature type="transmembrane region" description="Helical" evidence="6">
    <location>
        <begin position="177"/>
        <end position="200"/>
    </location>
</feature>
<keyword evidence="3 6" id="KW-0812">Transmembrane</keyword>
<evidence type="ECO:0000313" key="9">
    <source>
        <dbReference type="Proteomes" id="UP001596484"/>
    </source>
</evidence>
<evidence type="ECO:0000256" key="6">
    <source>
        <dbReference type="SAM" id="Phobius"/>
    </source>
</evidence>
<dbReference type="InterPro" id="IPR020846">
    <property type="entry name" value="MFS_dom"/>
</dbReference>
<keyword evidence="5 6" id="KW-0472">Membrane</keyword>
<organism evidence="8 9">
    <name type="scientific">Rhodococcus daqingensis</name>
    <dbReference type="NCBI Taxonomy" id="2479363"/>
    <lineage>
        <taxon>Bacteria</taxon>
        <taxon>Bacillati</taxon>
        <taxon>Actinomycetota</taxon>
        <taxon>Actinomycetes</taxon>
        <taxon>Mycobacteriales</taxon>
        <taxon>Nocardiaceae</taxon>
        <taxon>Rhodococcus</taxon>
    </lineage>
</organism>
<dbReference type="InterPro" id="IPR036259">
    <property type="entry name" value="MFS_trans_sf"/>
</dbReference>
<dbReference type="PROSITE" id="PS50850">
    <property type="entry name" value="MFS"/>
    <property type="match status" value="1"/>
</dbReference>
<keyword evidence="4 6" id="KW-1133">Transmembrane helix</keyword>
<feature type="transmembrane region" description="Helical" evidence="6">
    <location>
        <begin position="235"/>
        <end position="254"/>
    </location>
</feature>
<dbReference type="Proteomes" id="UP001596484">
    <property type="component" value="Unassembled WGS sequence"/>
</dbReference>
<comment type="caution">
    <text evidence="8">The sequence shown here is derived from an EMBL/GenBank/DDBJ whole genome shotgun (WGS) entry which is preliminary data.</text>
</comment>
<evidence type="ECO:0000256" key="2">
    <source>
        <dbReference type="ARBA" id="ARBA00022448"/>
    </source>
</evidence>
<feature type="transmembrane region" description="Helical" evidence="6">
    <location>
        <begin position="91"/>
        <end position="110"/>
    </location>
</feature>
<feature type="domain" description="Major facilitator superfamily (MFS) profile" evidence="7">
    <location>
        <begin position="26"/>
        <end position="462"/>
    </location>
</feature>
<evidence type="ECO:0000256" key="4">
    <source>
        <dbReference type="ARBA" id="ARBA00022989"/>
    </source>
</evidence>
<protein>
    <submittedName>
        <fullName evidence="8">MFS transporter</fullName>
    </submittedName>
</protein>
<feature type="transmembrane region" description="Helical" evidence="6">
    <location>
        <begin position="209"/>
        <end position="229"/>
    </location>
</feature>
<name>A0ABW2S5T0_9NOCA</name>
<feature type="transmembrane region" description="Helical" evidence="6">
    <location>
        <begin position="307"/>
        <end position="324"/>
    </location>
</feature>
<dbReference type="RefSeq" id="WP_378409474.1">
    <property type="nucleotide sequence ID" value="NZ_JBHTCS010000030.1"/>
</dbReference>
<sequence>MASTDITTSRPDRGWRQLLGPDHLGPMVVLAGGVALYAINIYLTTSLLPSAVDEIGGVRFYAWATTIFLVASVISAVLVSRLLAAAGPRGAYLVAIGLFAAGTVVCAAAPDMFVLLAGRGLQGFGGGLLSGLSYALIRSTLPQHLWARASALVSGMWGVGTFVGPALGGVFAQFGAWRLAFVVLAVLAAGIAAIVPRYIAGDRIEGRKVAVPAVSMLLLSAAALLVSVAGIATSAALTAVGVVAGVALLLVFVAHERRSANRVLPAVTFAPRNTLKWTYATFALLAVASTAETFVPLFGQRLGGLEPLAAGFLGAALAVGWTLGEISSAGASHRSTVRALVVTGPAMVAVGFLVAAATQRGGATAGVIGVWVAALVLGGAGIGVAWPHLATFAMGAADDEVEGGKAAAAINTVQLVANAVGSAMAGVLVNLGGSMEDSAKLLFGCFAVFAAAGVLTAWRSTRPRGSDRDEPDRVSGP</sequence>
<keyword evidence="2" id="KW-0813">Transport</keyword>
<evidence type="ECO:0000256" key="3">
    <source>
        <dbReference type="ARBA" id="ARBA00022692"/>
    </source>
</evidence>
<evidence type="ECO:0000313" key="8">
    <source>
        <dbReference type="EMBL" id="MFC7451415.1"/>
    </source>
</evidence>
<feature type="transmembrane region" description="Helical" evidence="6">
    <location>
        <begin position="336"/>
        <end position="357"/>
    </location>
</feature>
<feature type="transmembrane region" description="Helical" evidence="6">
    <location>
        <begin position="363"/>
        <end position="386"/>
    </location>
</feature>
<evidence type="ECO:0000256" key="1">
    <source>
        <dbReference type="ARBA" id="ARBA00004651"/>
    </source>
</evidence>
<dbReference type="SUPFAM" id="SSF103473">
    <property type="entry name" value="MFS general substrate transporter"/>
    <property type="match status" value="1"/>
</dbReference>
<reference evidence="9" key="1">
    <citation type="journal article" date="2019" name="Int. J. Syst. Evol. Microbiol.">
        <title>The Global Catalogue of Microorganisms (GCM) 10K type strain sequencing project: providing services to taxonomists for standard genome sequencing and annotation.</title>
        <authorList>
            <consortium name="The Broad Institute Genomics Platform"/>
            <consortium name="The Broad Institute Genome Sequencing Center for Infectious Disease"/>
            <person name="Wu L."/>
            <person name="Ma J."/>
        </authorList>
    </citation>
    <scope>NUCLEOTIDE SEQUENCE [LARGE SCALE GENOMIC DNA]</scope>
    <source>
        <strain evidence="9">ICMP 19430</strain>
    </source>
</reference>
<dbReference type="Gene3D" id="1.20.1720.10">
    <property type="entry name" value="Multidrug resistance protein D"/>
    <property type="match status" value="1"/>
</dbReference>
<evidence type="ECO:0000259" key="7">
    <source>
        <dbReference type="PROSITE" id="PS50850"/>
    </source>
</evidence>
<accession>A0ABW2S5T0</accession>
<dbReference type="InterPro" id="IPR011701">
    <property type="entry name" value="MFS"/>
</dbReference>
<dbReference type="PANTHER" id="PTHR23501">
    <property type="entry name" value="MAJOR FACILITATOR SUPERFAMILY"/>
    <property type="match status" value="1"/>
</dbReference>
<dbReference type="Gene3D" id="1.20.1250.20">
    <property type="entry name" value="MFS general substrate transporter like domains"/>
    <property type="match status" value="1"/>
</dbReference>